<evidence type="ECO:0000313" key="3">
    <source>
        <dbReference type="Proteomes" id="UP000474757"/>
    </source>
</evidence>
<feature type="domain" description="Histidine phosphotransferase ChpT C-terminal" evidence="1">
    <location>
        <begin position="77"/>
        <end position="191"/>
    </location>
</feature>
<evidence type="ECO:0000259" key="1">
    <source>
        <dbReference type="Pfam" id="PF10090"/>
    </source>
</evidence>
<dbReference type="InterPro" id="IPR018762">
    <property type="entry name" value="ChpT_C"/>
</dbReference>
<evidence type="ECO:0000313" key="2">
    <source>
        <dbReference type="EMBL" id="NDV00618.1"/>
    </source>
</evidence>
<keyword evidence="2" id="KW-0808">Transferase</keyword>
<organism evidence="2 3">
    <name type="scientific">Pseudoroseicyclus tamaricis</name>
    <dbReference type="NCBI Taxonomy" id="2705421"/>
    <lineage>
        <taxon>Bacteria</taxon>
        <taxon>Pseudomonadati</taxon>
        <taxon>Pseudomonadota</taxon>
        <taxon>Alphaproteobacteria</taxon>
        <taxon>Rhodobacterales</taxon>
        <taxon>Paracoccaceae</taxon>
        <taxon>Pseudoroseicyclus</taxon>
    </lineage>
</organism>
<accession>A0A6B2JR14</accession>
<gene>
    <name evidence="2" type="ORF">GZA08_06510</name>
</gene>
<dbReference type="Gene3D" id="3.30.565.10">
    <property type="entry name" value="Histidine kinase-like ATPase, C-terminal domain"/>
    <property type="match status" value="1"/>
</dbReference>
<dbReference type="Pfam" id="PF10090">
    <property type="entry name" value="HPTransfase"/>
    <property type="match status" value="1"/>
</dbReference>
<name>A0A6B2JR14_9RHOB</name>
<comment type="caution">
    <text evidence="2">The sequence shown here is derived from an EMBL/GenBank/DDBJ whole genome shotgun (WGS) entry which is preliminary data.</text>
</comment>
<dbReference type="Gene3D" id="1.10.287.130">
    <property type="match status" value="1"/>
</dbReference>
<dbReference type="RefSeq" id="WP_163891285.1">
    <property type="nucleotide sequence ID" value="NZ_JAAFYS010000002.1"/>
</dbReference>
<dbReference type="GO" id="GO:0016740">
    <property type="term" value="F:transferase activity"/>
    <property type="evidence" value="ECO:0007669"/>
    <property type="project" value="UniProtKB-KW"/>
</dbReference>
<reference evidence="2 3" key="1">
    <citation type="submission" date="2020-02" db="EMBL/GenBank/DDBJ databases">
        <title>Pseudoroseicyclus tamarix, sp. nov., isolated from offshore sediment of a Tamarix chinensis forest.</title>
        <authorList>
            <person name="Gai Y."/>
        </authorList>
    </citation>
    <scope>NUCLEOTIDE SEQUENCE [LARGE SCALE GENOMIC DNA]</scope>
    <source>
        <strain evidence="2 3">CLL3-39</strain>
    </source>
</reference>
<dbReference type="InterPro" id="IPR036890">
    <property type="entry name" value="HATPase_C_sf"/>
</dbReference>
<proteinExistence type="predicted"/>
<dbReference type="EMBL" id="JAAGAB010000002">
    <property type="protein sequence ID" value="NDV00618.1"/>
    <property type="molecule type" value="Genomic_DNA"/>
</dbReference>
<dbReference type="AlphaFoldDB" id="A0A6B2JR14"/>
<dbReference type="Proteomes" id="UP000474757">
    <property type="component" value="Unassembled WGS sequence"/>
</dbReference>
<protein>
    <submittedName>
        <fullName evidence="2">Histidine phosphotransferase</fullName>
    </submittedName>
</protein>
<keyword evidence="3" id="KW-1185">Reference proteome</keyword>
<sequence>MTGAVDLAALVGSRLCHDLISPLGAISNGVELISMSSRLDGPEMQLIGESVGAANARLRFFRIAFGDAAADAMIGPGEITSTLAAVSEGSRLSYSWAAEGEVRRREAKVIFLLLQCLETAMPFGGEVSVDRCETGRWRLQAEGRHMRIDPDLWQGLPEGQPPRDAQTPAMVQFVLLPSVMACYELSLDLQLCDDRIIARV</sequence>